<keyword evidence="2" id="KW-0813">Transport</keyword>
<evidence type="ECO:0000256" key="5">
    <source>
        <dbReference type="ARBA" id="ARBA00022989"/>
    </source>
</evidence>
<keyword evidence="5 7" id="KW-1133">Transmembrane helix</keyword>
<dbReference type="EMBL" id="KI392062">
    <property type="protein sequence ID" value="ERN20017.1"/>
    <property type="molecule type" value="Genomic_DNA"/>
</dbReference>
<keyword evidence="10" id="KW-1185">Reference proteome</keyword>
<comment type="subcellular location">
    <subcellularLocation>
        <location evidence="1">Membrane</location>
    </subcellularLocation>
</comment>
<reference evidence="10" key="1">
    <citation type="journal article" date="2013" name="Science">
        <title>The Amborella genome and the evolution of flowering plants.</title>
        <authorList>
            <consortium name="Amborella Genome Project"/>
        </authorList>
    </citation>
    <scope>NUCLEOTIDE SEQUENCE [LARGE SCALE GENOMIC DNA]</scope>
</reference>
<dbReference type="PANTHER" id="PTHR48017">
    <property type="entry name" value="OS05G0424000 PROTEIN-RELATED"/>
    <property type="match status" value="1"/>
</dbReference>
<dbReference type="Proteomes" id="UP000017836">
    <property type="component" value="Unassembled WGS sequence"/>
</dbReference>
<feature type="transmembrane region" description="Helical" evidence="7">
    <location>
        <begin position="44"/>
        <end position="66"/>
    </location>
</feature>
<accession>U5DF13</accession>
<feature type="domain" description="Amino acid transporter transmembrane" evidence="8">
    <location>
        <begin position="2"/>
        <end position="131"/>
    </location>
</feature>
<evidence type="ECO:0000313" key="9">
    <source>
        <dbReference type="EMBL" id="ERN20017.1"/>
    </source>
</evidence>
<sequence length="145" mass="16197">MQVFAQPLFAAIEDRVSSKWPSNFLLEARYEVKLLFSTQTIWKVTLFSLIMRTTVVLLTTLVAILVPFFNSVVGLLGAIAFWPLTIYFPVAMHKSQTNVKKGSMKWFLLQCLVLASLSVSVIAAIGSLVGITKSLKHSKPFQAKY</sequence>
<dbReference type="eggNOG" id="KOG1303">
    <property type="taxonomic scope" value="Eukaryota"/>
</dbReference>
<evidence type="ECO:0000313" key="10">
    <source>
        <dbReference type="Proteomes" id="UP000017836"/>
    </source>
</evidence>
<dbReference type="Pfam" id="PF01490">
    <property type="entry name" value="Aa_trans"/>
    <property type="match status" value="1"/>
</dbReference>
<evidence type="ECO:0000256" key="3">
    <source>
        <dbReference type="ARBA" id="ARBA00022692"/>
    </source>
</evidence>
<evidence type="ECO:0000256" key="6">
    <source>
        <dbReference type="ARBA" id="ARBA00023136"/>
    </source>
</evidence>
<evidence type="ECO:0000256" key="2">
    <source>
        <dbReference type="ARBA" id="ARBA00022448"/>
    </source>
</evidence>
<dbReference type="GO" id="GO:0016020">
    <property type="term" value="C:membrane"/>
    <property type="evidence" value="ECO:0007669"/>
    <property type="project" value="UniProtKB-SubCell"/>
</dbReference>
<dbReference type="AlphaFoldDB" id="U5DF13"/>
<keyword evidence="3 7" id="KW-0812">Transmembrane</keyword>
<feature type="transmembrane region" description="Helical" evidence="7">
    <location>
        <begin position="111"/>
        <end position="131"/>
    </location>
</feature>
<organism evidence="9 10">
    <name type="scientific">Amborella trichopoda</name>
    <dbReference type="NCBI Taxonomy" id="13333"/>
    <lineage>
        <taxon>Eukaryota</taxon>
        <taxon>Viridiplantae</taxon>
        <taxon>Streptophyta</taxon>
        <taxon>Embryophyta</taxon>
        <taxon>Tracheophyta</taxon>
        <taxon>Spermatophyta</taxon>
        <taxon>Magnoliopsida</taxon>
        <taxon>Amborellales</taxon>
        <taxon>Amborellaceae</taxon>
        <taxon>Amborella</taxon>
    </lineage>
</organism>
<keyword evidence="4" id="KW-0029">Amino-acid transport</keyword>
<gene>
    <name evidence="9" type="ORF">AMTR_s00071p00165190</name>
</gene>
<dbReference type="GO" id="GO:0006865">
    <property type="term" value="P:amino acid transport"/>
    <property type="evidence" value="ECO:0007669"/>
    <property type="project" value="UniProtKB-KW"/>
</dbReference>
<evidence type="ECO:0000259" key="8">
    <source>
        <dbReference type="Pfam" id="PF01490"/>
    </source>
</evidence>
<protein>
    <recommendedName>
        <fullName evidence="8">Amino acid transporter transmembrane domain-containing protein</fullName>
    </recommendedName>
</protein>
<dbReference type="HOGENOM" id="CLU_031247_2_1_1"/>
<evidence type="ECO:0000256" key="4">
    <source>
        <dbReference type="ARBA" id="ARBA00022970"/>
    </source>
</evidence>
<evidence type="ECO:0000256" key="1">
    <source>
        <dbReference type="ARBA" id="ARBA00004370"/>
    </source>
</evidence>
<dbReference type="OMA" id="MATEPIY"/>
<name>U5DF13_AMBTC</name>
<feature type="transmembrane region" description="Helical" evidence="7">
    <location>
        <begin position="72"/>
        <end position="90"/>
    </location>
</feature>
<dbReference type="Gramene" id="ERN20017">
    <property type="protein sequence ID" value="ERN20017"/>
    <property type="gene ID" value="AMTR_s00071p00165190"/>
</dbReference>
<keyword evidence="6 7" id="KW-0472">Membrane</keyword>
<evidence type="ECO:0000256" key="7">
    <source>
        <dbReference type="SAM" id="Phobius"/>
    </source>
</evidence>
<dbReference type="InterPro" id="IPR013057">
    <property type="entry name" value="AA_transpt_TM"/>
</dbReference>
<proteinExistence type="predicted"/>